<evidence type="ECO:0000313" key="3">
    <source>
        <dbReference type="Proteomes" id="UP000799770"/>
    </source>
</evidence>
<accession>A0A6A5Z807</accession>
<reference evidence="2" key="1">
    <citation type="journal article" date="2020" name="Stud. Mycol.">
        <title>101 Dothideomycetes genomes: a test case for predicting lifestyles and emergence of pathogens.</title>
        <authorList>
            <person name="Haridas S."/>
            <person name="Albert R."/>
            <person name="Binder M."/>
            <person name="Bloem J."/>
            <person name="Labutti K."/>
            <person name="Salamov A."/>
            <person name="Andreopoulos B."/>
            <person name="Baker S."/>
            <person name="Barry K."/>
            <person name="Bills G."/>
            <person name="Bluhm B."/>
            <person name="Cannon C."/>
            <person name="Castanera R."/>
            <person name="Culley D."/>
            <person name="Daum C."/>
            <person name="Ezra D."/>
            <person name="Gonzalez J."/>
            <person name="Henrissat B."/>
            <person name="Kuo A."/>
            <person name="Liang C."/>
            <person name="Lipzen A."/>
            <person name="Lutzoni F."/>
            <person name="Magnuson J."/>
            <person name="Mondo S."/>
            <person name="Nolan M."/>
            <person name="Ohm R."/>
            <person name="Pangilinan J."/>
            <person name="Park H.-J."/>
            <person name="Ramirez L."/>
            <person name="Alfaro M."/>
            <person name="Sun H."/>
            <person name="Tritt A."/>
            <person name="Yoshinaga Y."/>
            <person name="Zwiers L.-H."/>
            <person name="Turgeon B."/>
            <person name="Goodwin S."/>
            <person name="Spatafora J."/>
            <person name="Crous P."/>
            <person name="Grigoriev I."/>
        </authorList>
    </citation>
    <scope>NUCLEOTIDE SEQUENCE</scope>
    <source>
        <strain evidence="2">CBS 627.86</strain>
    </source>
</reference>
<dbReference type="EMBL" id="ML977325">
    <property type="protein sequence ID" value="KAF2114511.1"/>
    <property type="molecule type" value="Genomic_DNA"/>
</dbReference>
<protein>
    <submittedName>
        <fullName evidence="2">Uncharacterized protein</fullName>
    </submittedName>
</protein>
<gene>
    <name evidence="2" type="ORF">BDV96DRAFT_660897</name>
</gene>
<dbReference type="AlphaFoldDB" id="A0A6A5Z807"/>
<name>A0A6A5Z807_9PLEO</name>
<evidence type="ECO:0000313" key="2">
    <source>
        <dbReference type="EMBL" id="KAF2114511.1"/>
    </source>
</evidence>
<feature type="compositionally biased region" description="Basic and acidic residues" evidence="1">
    <location>
        <begin position="145"/>
        <end position="154"/>
    </location>
</feature>
<feature type="region of interest" description="Disordered" evidence="1">
    <location>
        <begin position="21"/>
        <end position="48"/>
    </location>
</feature>
<proteinExistence type="predicted"/>
<feature type="compositionally biased region" description="Basic and acidic residues" evidence="1">
    <location>
        <begin position="110"/>
        <end position="130"/>
    </location>
</feature>
<feature type="compositionally biased region" description="Polar residues" evidence="1">
    <location>
        <begin position="182"/>
        <end position="194"/>
    </location>
</feature>
<keyword evidence="3" id="KW-1185">Reference proteome</keyword>
<organism evidence="2 3">
    <name type="scientific">Lophiotrema nucula</name>
    <dbReference type="NCBI Taxonomy" id="690887"/>
    <lineage>
        <taxon>Eukaryota</taxon>
        <taxon>Fungi</taxon>
        <taxon>Dikarya</taxon>
        <taxon>Ascomycota</taxon>
        <taxon>Pezizomycotina</taxon>
        <taxon>Dothideomycetes</taxon>
        <taxon>Pleosporomycetidae</taxon>
        <taxon>Pleosporales</taxon>
        <taxon>Lophiotremataceae</taxon>
        <taxon>Lophiotrema</taxon>
    </lineage>
</organism>
<feature type="region of interest" description="Disordered" evidence="1">
    <location>
        <begin position="85"/>
        <end position="194"/>
    </location>
</feature>
<dbReference type="Proteomes" id="UP000799770">
    <property type="component" value="Unassembled WGS sequence"/>
</dbReference>
<evidence type="ECO:0000256" key="1">
    <source>
        <dbReference type="SAM" id="MobiDB-lite"/>
    </source>
</evidence>
<sequence length="194" mass="21430">MAGQHPGSPGVIGLGIENAEYQGSMGSSQGGRHGVVPAQPSGSASRRQMTYEEELAYNETHLRATPDKLENANKIIDFLRERNESDPGLAEVYIKPMTEKEKEKKRKKQEKLDRKAKEEELRAEESRPQKIGESSRSTGANVGHPLHEFDRIEESDPVDQQPQAGGGLMEAVRQQGKVSGRPPQSNNKNNHCCC</sequence>